<proteinExistence type="predicted"/>
<accession>A0A644ZYW5</accession>
<comment type="caution">
    <text evidence="1">The sequence shown here is derived from an EMBL/GenBank/DDBJ whole genome shotgun (WGS) entry which is preliminary data.</text>
</comment>
<name>A0A644ZYW5_9ZZZZ</name>
<dbReference type="AlphaFoldDB" id="A0A644ZYW5"/>
<dbReference type="EMBL" id="VSSQ01011114">
    <property type="protein sequence ID" value="MPM46032.1"/>
    <property type="molecule type" value="Genomic_DNA"/>
</dbReference>
<organism evidence="1">
    <name type="scientific">bioreactor metagenome</name>
    <dbReference type="NCBI Taxonomy" id="1076179"/>
    <lineage>
        <taxon>unclassified sequences</taxon>
        <taxon>metagenomes</taxon>
        <taxon>ecological metagenomes</taxon>
    </lineage>
</organism>
<gene>
    <name evidence="1" type="ORF">SDC9_92726</name>
</gene>
<sequence length="114" mass="13126">MVFLRRQILCARATGIEHVILRLEGFLQDDFMFPVLFHVVRVNDFIVFSLDVVPQTIGFCQCILMRLGKPESVRVEIGPIECTLENEMQIGESGVVIQLYIPPDWYADIQKRNS</sequence>
<protein>
    <submittedName>
        <fullName evidence="1">Uncharacterized protein</fullName>
    </submittedName>
</protein>
<evidence type="ECO:0000313" key="1">
    <source>
        <dbReference type="EMBL" id="MPM46032.1"/>
    </source>
</evidence>
<reference evidence="1" key="1">
    <citation type="submission" date="2019-08" db="EMBL/GenBank/DDBJ databases">
        <authorList>
            <person name="Kucharzyk K."/>
            <person name="Murdoch R.W."/>
            <person name="Higgins S."/>
            <person name="Loffler F."/>
        </authorList>
    </citation>
    <scope>NUCLEOTIDE SEQUENCE</scope>
</reference>